<dbReference type="PANTHER" id="PTHR30427:SF1">
    <property type="entry name" value="TRANSCRIPTIONAL ACTIVATOR PROTEIN LYSR"/>
    <property type="match status" value="1"/>
</dbReference>
<reference evidence="6 7" key="1">
    <citation type="submission" date="2018-07" db="EMBL/GenBank/DDBJ databases">
        <authorList>
            <person name="Zhang Y."/>
            <person name="Wang L."/>
            <person name="Ma S."/>
        </authorList>
    </citation>
    <scope>NUCLEOTIDE SEQUENCE [LARGE SCALE GENOMIC DNA]</scope>
    <source>
        <strain evidence="6 7">4-2</strain>
    </source>
</reference>
<dbReference type="Pfam" id="PF03466">
    <property type="entry name" value="LysR_substrate"/>
    <property type="match status" value="1"/>
</dbReference>
<comment type="caution">
    <text evidence="6">The sequence shown here is derived from an EMBL/GenBank/DDBJ whole genome shotgun (WGS) entry which is preliminary data.</text>
</comment>
<comment type="similarity">
    <text evidence="1">Belongs to the LysR transcriptional regulatory family.</text>
</comment>
<keyword evidence="3" id="KW-0238">DNA-binding</keyword>
<evidence type="ECO:0000256" key="2">
    <source>
        <dbReference type="ARBA" id="ARBA00023015"/>
    </source>
</evidence>
<dbReference type="RefSeq" id="WP_122111906.1">
    <property type="nucleotide sequence ID" value="NZ_QOKZ01000003.1"/>
</dbReference>
<sequence length="294" mass="31695">MRARQLEVFTAVMRAGTVTGAARLLNISQPALSQILIHAEDELGFALFDREKGRLQPTPEALELYPEAERLFGGLEGLRRKTADLRLGRAGLVRIAASPPPAMSLLPQVLAAFRARHPDILLRTHVAPIAAMVDMLRAGDAALALALDDNLPPDIEVERIGRTSFCCLLPGTHPLVRGDAVSFADLVEETVISYRSMTRPYDELQAAARREGTGFTPRIEIDSSIAAAGFVQAGLGVAVVDSLLPWAQFSGIAVRPLAGGPALPLSLLSLRGKALSRAEEFIRTHLRAIQVEHP</sequence>
<dbReference type="PANTHER" id="PTHR30427">
    <property type="entry name" value="TRANSCRIPTIONAL ACTIVATOR PROTEIN LYSR"/>
    <property type="match status" value="1"/>
</dbReference>
<dbReference type="PROSITE" id="PS50931">
    <property type="entry name" value="HTH_LYSR"/>
    <property type="match status" value="1"/>
</dbReference>
<dbReference type="InterPro" id="IPR005119">
    <property type="entry name" value="LysR_subst-bd"/>
</dbReference>
<dbReference type="InterPro" id="IPR036388">
    <property type="entry name" value="WH-like_DNA-bd_sf"/>
</dbReference>
<dbReference type="SUPFAM" id="SSF46785">
    <property type="entry name" value="Winged helix' DNA-binding domain"/>
    <property type="match status" value="1"/>
</dbReference>
<name>A0A3M0MCF5_9RHOB</name>
<evidence type="ECO:0000313" key="7">
    <source>
        <dbReference type="Proteomes" id="UP000273516"/>
    </source>
</evidence>
<dbReference type="GO" id="GO:0010628">
    <property type="term" value="P:positive regulation of gene expression"/>
    <property type="evidence" value="ECO:0007669"/>
    <property type="project" value="TreeGrafter"/>
</dbReference>
<dbReference type="EMBL" id="QOKZ01000003">
    <property type="protein sequence ID" value="RMC35281.1"/>
    <property type="molecule type" value="Genomic_DNA"/>
</dbReference>
<keyword evidence="2" id="KW-0805">Transcription regulation</keyword>
<evidence type="ECO:0000256" key="4">
    <source>
        <dbReference type="ARBA" id="ARBA00023163"/>
    </source>
</evidence>
<evidence type="ECO:0000313" key="6">
    <source>
        <dbReference type="EMBL" id="RMC35281.1"/>
    </source>
</evidence>
<dbReference type="GO" id="GO:0043565">
    <property type="term" value="F:sequence-specific DNA binding"/>
    <property type="evidence" value="ECO:0007669"/>
    <property type="project" value="TreeGrafter"/>
</dbReference>
<dbReference type="GO" id="GO:0003700">
    <property type="term" value="F:DNA-binding transcription factor activity"/>
    <property type="evidence" value="ECO:0007669"/>
    <property type="project" value="InterPro"/>
</dbReference>
<dbReference type="InterPro" id="IPR036390">
    <property type="entry name" value="WH_DNA-bd_sf"/>
</dbReference>
<dbReference type="Pfam" id="PF00126">
    <property type="entry name" value="HTH_1"/>
    <property type="match status" value="1"/>
</dbReference>
<feature type="domain" description="HTH lysR-type" evidence="5">
    <location>
        <begin position="1"/>
        <end position="58"/>
    </location>
</feature>
<protein>
    <submittedName>
        <fullName evidence="6">LysR family transcriptional regulator</fullName>
    </submittedName>
</protein>
<gene>
    <name evidence="6" type="ORF">C9E81_08490</name>
</gene>
<dbReference type="OrthoDB" id="9815174at2"/>
<organism evidence="6 7">
    <name type="scientific">Paracoccus alkanivorans</name>
    <dbReference type="NCBI Taxonomy" id="2116655"/>
    <lineage>
        <taxon>Bacteria</taxon>
        <taxon>Pseudomonadati</taxon>
        <taxon>Pseudomonadota</taxon>
        <taxon>Alphaproteobacteria</taxon>
        <taxon>Rhodobacterales</taxon>
        <taxon>Paracoccaceae</taxon>
        <taxon>Paracoccus</taxon>
    </lineage>
</organism>
<evidence type="ECO:0000256" key="1">
    <source>
        <dbReference type="ARBA" id="ARBA00009437"/>
    </source>
</evidence>
<dbReference type="PRINTS" id="PR00039">
    <property type="entry name" value="HTHLYSR"/>
</dbReference>
<keyword evidence="4" id="KW-0804">Transcription</keyword>
<dbReference type="SUPFAM" id="SSF53850">
    <property type="entry name" value="Periplasmic binding protein-like II"/>
    <property type="match status" value="1"/>
</dbReference>
<dbReference type="InterPro" id="IPR000847">
    <property type="entry name" value="LysR_HTH_N"/>
</dbReference>
<dbReference type="AlphaFoldDB" id="A0A3M0MCF5"/>
<dbReference type="Proteomes" id="UP000273516">
    <property type="component" value="Unassembled WGS sequence"/>
</dbReference>
<proteinExistence type="inferred from homology"/>
<evidence type="ECO:0000259" key="5">
    <source>
        <dbReference type="PROSITE" id="PS50931"/>
    </source>
</evidence>
<keyword evidence="7" id="KW-1185">Reference proteome</keyword>
<accession>A0A3M0MCF5</accession>
<evidence type="ECO:0000256" key="3">
    <source>
        <dbReference type="ARBA" id="ARBA00023125"/>
    </source>
</evidence>
<dbReference type="Gene3D" id="1.10.10.10">
    <property type="entry name" value="Winged helix-like DNA-binding domain superfamily/Winged helix DNA-binding domain"/>
    <property type="match status" value="1"/>
</dbReference>
<dbReference type="Gene3D" id="3.40.190.10">
    <property type="entry name" value="Periplasmic binding protein-like II"/>
    <property type="match status" value="2"/>
</dbReference>